<dbReference type="EMBL" id="JACHVS010000002">
    <property type="protein sequence ID" value="MBB2997344.1"/>
    <property type="molecule type" value="Genomic_DNA"/>
</dbReference>
<accession>A0A839QRD3</accession>
<gene>
    <name evidence="2" type="ORF">E9229_003591</name>
</gene>
<dbReference type="Proteomes" id="UP000523000">
    <property type="component" value="Unassembled WGS sequence"/>
</dbReference>
<proteinExistence type="predicted"/>
<name>A0A839QRD3_9MICC</name>
<evidence type="ECO:0000256" key="1">
    <source>
        <dbReference type="SAM" id="MobiDB-lite"/>
    </source>
</evidence>
<dbReference type="AlphaFoldDB" id="A0A839QRD3"/>
<evidence type="ECO:0000313" key="2">
    <source>
        <dbReference type="EMBL" id="MBB2997344.1"/>
    </source>
</evidence>
<reference evidence="2 3" key="1">
    <citation type="submission" date="2020-08" db="EMBL/GenBank/DDBJ databases">
        <title>Sequencing the genomes of 1000 actinobacteria strains.</title>
        <authorList>
            <person name="Klenk H.-P."/>
        </authorList>
    </citation>
    <scope>NUCLEOTIDE SEQUENCE [LARGE SCALE GENOMIC DNA]</scope>
    <source>
        <strain evidence="2 3">DSM 22826</strain>
    </source>
</reference>
<keyword evidence="3" id="KW-1185">Reference proteome</keyword>
<evidence type="ECO:0000313" key="3">
    <source>
        <dbReference type="Proteomes" id="UP000523000"/>
    </source>
</evidence>
<feature type="region of interest" description="Disordered" evidence="1">
    <location>
        <begin position="65"/>
        <end position="87"/>
    </location>
</feature>
<sequence length="87" mass="9467">MAEARSSAYQDLCPGSPFNGQDITIRTLYGCQELCSSCVRGLCDAAGFDGADEWRFDWERSCTREQEPDLMPTGGGLTRLAPDKLAG</sequence>
<protein>
    <submittedName>
        <fullName evidence="2">Uncharacterized protein</fullName>
    </submittedName>
</protein>
<comment type="caution">
    <text evidence="2">The sequence shown here is derived from an EMBL/GenBank/DDBJ whole genome shotgun (WGS) entry which is preliminary data.</text>
</comment>
<organism evidence="2 3">
    <name type="scientific">Paeniglutamicibacter cryotolerans</name>
    <dbReference type="NCBI Taxonomy" id="670079"/>
    <lineage>
        <taxon>Bacteria</taxon>
        <taxon>Bacillati</taxon>
        <taxon>Actinomycetota</taxon>
        <taxon>Actinomycetes</taxon>
        <taxon>Micrococcales</taxon>
        <taxon>Micrococcaceae</taxon>
        <taxon>Paeniglutamicibacter</taxon>
    </lineage>
</organism>